<organism evidence="2 3">
    <name type="scientific">Actinoallomurus oryzae</name>
    <dbReference type="NCBI Taxonomy" id="502180"/>
    <lineage>
        <taxon>Bacteria</taxon>
        <taxon>Bacillati</taxon>
        <taxon>Actinomycetota</taxon>
        <taxon>Actinomycetes</taxon>
        <taxon>Streptosporangiales</taxon>
        <taxon>Thermomonosporaceae</taxon>
        <taxon>Actinoallomurus</taxon>
    </lineage>
</organism>
<feature type="compositionally biased region" description="Basic and acidic residues" evidence="1">
    <location>
        <begin position="123"/>
        <end position="138"/>
    </location>
</feature>
<proteinExistence type="predicted"/>
<dbReference type="Proteomes" id="UP001500503">
    <property type="component" value="Unassembled WGS sequence"/>
</dbReference>
<protein>
    <submittedName>
        <fullName evidence="2">Uncharacterized protein</fullName>
    </submittedName>
</protein>
<gene>
    <name evidence="2" type="ORF">GCM10023191_060210</name>
</gene>
<dbReference type="EMBL" id="BAABHF010000036">
    <property type="protein sequence ID" value="GAA4505033.1"/>
    <property type="molecule type" value="Genomic_DNA"/>
</dbReference>
<keyword evidence="3" id="KW-1185">Reference proteome</keyword>
<evidence type="ECO:0000256" key="1">
    <source>
        <dbReference type="SAM" id="MobiDB-lite"/>
    </source>
</evidence>
<feature type="region of interest" description="Disordered" evidence="1">
    <location>
        <begin position="1"/>
        <end position="138"/>
    </location>
</feature>
<name>A0ABP8QKF0_9ACTN</name>
<evidence type="ECO:0000313" key="2">
    <source>
        <dbReference type="EMBL" id="GAA4505033.1"/>
    </source>
</evidence>
<reference evidence="3" key="1">
    <citation type="journal article" date="2019" name="Int. J. Syst. Evol. Microbiol.">
        <title>The Global Catalogue of Microorganisms (GCM) 10K type strain sequencing project: providing services to taxonomists for standard genome sequencing and annotation.</title>
        <authorList>
            <consortium name="The Broad Institute Genomics Platform"/>
            <consortium name="The Broad Institute Genome Sequencing Center for Infectious Disease"/>
            <person name="Wu L."/>
            <person name="Ma J."/>
        </authorList>
    </citation>
    <scope>NUCLEOTIDE SEQUENCE [LARGE SCALE GENOMIC DNA]</scope>
    <source>
        <strain evidence="3">JCM 17933</strain>
    </source>
</reference>
<accession>A0ABP8QKF0</accession>
<feature type="compositionally biased region" description="Basic and acidic residues" evidence="1">
    <location>
        <begin position="42"/>
        <end position="91"/>
    </location>
</feature>
<feature type="compositionally biased region" description="Basic and acidic residues" evidence="1">
    <location>
        <begin position="1"/>
        <end position="27"/>
    </location>
</feature>
<evidence type="ECO:0000313" key="3">
    <source>
        <dbReference type="Proteomes" id="UP001500503"/>
    </source>
</evidence>
<comment type="caution">
    <text evidence="2">The sequence shown here is derived from an EMBL/GenBank/DDBJ whole genome shotgun (WGS) entry which is preliminary data.</text>
</comment>
<sequence>MPRRERQSRDVDREKRRHRVVEGRPGEKQSAPARRQPGGTAEGHHRQRIDLRHGDAEHQRAGPREEREHDGADQRGLQHDAHRDGEHDRAQVRTQMLEIDGVRAAIEAEREKRRHHGSIKTTVEQRSDMPEVSACEKA</sequence>